<accession>W3WX45</accession>
<name>W3WX45_PESFW</name>
<evidence type="ECO:0000313" key="3">
    <source>
        <dbReference type="Proteomes" id="UP000030651"/>
    </source>
</evidence>
<dbReference type="OrthoDB" id="10429503at2759"/>
<dbReference type="HOGENOM" id="CLU_1421866_0_0_1"/>
<dbReference type="EMBL" id="KI912115">
    <property type="protein sequence ID" value="ETS78448.1"/>
    <property type="molecule type" value="Genomic_DNA"/>
</dbReference>
<dbReference type="AlphaFoldDB" id="W3WX45"/>
<evidence type="ECO:0000256" key="1">
    <source>
        <dbReference type="SAM" id="MobiDB-lite"/>
    </source>
</evidence>
<gene>
    <name evidence="2" type="ORF">PFICI_10510</name>
</gene>
<reference evidence="3" key="1">
    <citation type="journal article" date="2015" name="BMC Genomics">
        <title>Genomic and transcriptomic analysis of the endophytic fungus Pestalotiopsis fici reveals its lifestyle and high potential for synthesis of natural products.</title>
        <authorList>
            <person name="Wang X."/>
            <person name="Zhang X."/>
            <person name="Liu L."/>
            <person name="Xiang M."/>
            <person name="Wang W."/>
            <person name="Sun X."/>
            <person name="Che Y."/>
            <person name="Guo L."/>
            <person name="Liu G."/>
            <person name="Guo L."/>
            <person name="Wang C."/>
            <person name="Yin W.B."/>
            <person name="Stadler M."/>
            <person name="Zhang X."/>
            <person name="Liu X."/>
        </authorList>
    </citation>
    <scope>NUCLEOTIDE SEQUENCE [LARGE SCALE GENOMIC DNA]</scope>
    <source>
        <strain evidence="3">W106-1 / CGMCC3.15140</strain>
    </source>
</reference>
<sequence>MRVKVSQRKRRSCRSRKRRRQNATNKDDGLGNCPTQLRNIHQSGASGTSVNESAIRHVSPSSPRFIVNKVESREAEDIATKDTANQYSFDKERMVGTKSPVDELIRGTSPREATLGLTTIEHGHFDRSTVAKSEYPDIFGLSTDETDKGELSKDNDGWMVLDTPLFLSEDWTWATAHPLFARQGDTTFIRP</sequence>
<feature type="compositionally biased region" description="Basic residues" evidence="1">
    <location>
        <begin position="1"/>
        <end position="21"/>
    </location>
</feature>
<organism evidence="2 3">
    <name type="scientific">Pestalotiopsis fici (strain W106-1 / CGMCC3.15140)</name>
    <dbReference type="NCBI Taxonomy" id="1229662"/>
    <lineage>
        <taxon>Eukaryota</taxon>
        <taxon>Fungi</taxon>
        <taxon>Dikarya</taxon>
        <taxon>Ascomycota</taxon>
        <taxon>Pezizomycotina</taxon>
        <taxon>Sordariomycetes</taxon>
        <taxon>Xylariomycetidae</taxon>
        <taxon>Amphisphaeriales</taxon>
        <taxon>Sporocadaceae</taxon>
        <taxon>Pestalotiopsis</taxon>
    </lineage>
</organism>
<dbReference type="Proteomes" id="UP000030651">
    <property type="component" value="Unassembled WGS sequence"/>
</dbReference>
<keyword evidence="3" id="KW-1185">Reference proteome</keyword>
<dbReference type="InParanoid" id="W3WX45"/>
<feature type="region of interest" description="Disordered" evidence="1">
    <location>
        <begin position="1"/>
        <end position="35"/>
    </location>
</feature>
<evidence type="ECO:0000313" key="2">
    <source>
        <dbReference type="EMBL" id="ETS78448.1"/>
    </source>
</evidence>
<dbReference type="GeneID" id="19275523"/>
<dbReference type="RefSeq" id="XP_007837282.1">
    <property type="nucleotide sequence ID" value="XM_007839091.1"/>
</dbReference>
<proteinExistence type="predicted"/>
<dbReference type="KEGG" id="pfy:PFICI_10510"/>
<protein>
    <submittedName>
        <fullName evidence="2">Uncharacterized protein</fullName>
    </submittedName>
</protein>